<evidence type="ECO:0000256" key="8">
    <source>
        <dbReference type="ARBA" id="ARBA00049243"/>
    </source>
</evidence>
<sequence>MAQTKQVNVNLQKIPDTMHAWEVRQQAPIDAEPSPLQLVTKPVPQPGPGEVLVRVLACGVCRTDLHVTEGDLPVHQEHVTPGHEIIGEVCQLGPQATRFEIGQRIGIPWLRLTCGKCSF</sequence>
<dbReference type="PANTHER" id="PTHR42940">
    <property type="entry name" value="ALCOHOL DEHYDROGENASE 1-RELATED"/>
    <property type="match status" value="1"/>
</dbReference>
<dbReference type="GO" id="GO:0005737">
    <property type="term" value="C:cytoplasm"/>
    <property type="evidence" value="ECO:0007669"/>
    <property type="project" value="TreeGrafter"/>
</dbReference>
<dbReference type="PROSITE" id="PS00059">
    <property type="entry name" value="ADH_ZINC"/>
    <property type="match status" value="1"/>
</dbReference>
<evidence type="ECO:0000259" key="9">
    <source>
        <dbReference type="Pfam" id="PF08240"/>
    </source>
</evidence>
<dbReference type="GO" id="GO:0004022">
    <property type="term" value="F:alcohol dehydrogenase (NAD+) activity"/>
    <property type="evidence" value="ECO:0007669"/>
    <property type="project" value="UniProtKB-EC"/>
</dbReference>
<evidence type="ECO:0000313" key="11">
    <source>
        <dbReference type="Proteomes" id="UP000286848"/>
    </source>
</evidence>
<evidence type="ECO:0000313" key="10">
    <source>
        <dbReference type="EMBL" id="GBG93905.1"/>
    </source>
</evidence>
<evidence type="ECO:0000256" key="4">
    <source>
        <dbReference type="ARBA" id="ARBA00022723"/>
    </source>
</evidence>
<keyword evidence="4" id="KW-0479">Metal-binding</keyword>
<comment type="cofactor">
    <cofactor evidence="1">
        <name>Zn(2+)</name>
        <dbReference type="ChEBI" id="CHEBI:29105"/>
    </cofactor>
</comment>
<dbReference type="Pfam" id="PF08240">
    <property type="entry name" value="ADH_N"/>
    <property type="match status" value="1"/>
</dbReference>
<dbReference type="Proteomes" id="UP000286848">
    <property type="component" value="Unassembled WGS sequence"/>
</dbReference>
<dbReference type="Gene3D" id="3.90.180.10">
    <property type="entry name" value="Medium-chain alcohol dehydrogenases, catalytic domain"/>
    <property type="match status" value="1"/>
</dbReference>
<evidence type="ECO:0000256" key="1">
    <source>
        <dbReference type="ARBA" id="ARBA00001947"/>
    </source>
</evidence>
<reference evidence="10 11" key="1">
    <citation type="journal article" date="2019" name="Int. J. Syst. Evol. Microbiol.">
        <title>Lactobacillus salitolerans sp. nov., a novel lactic acid bacterium isolated from spent mushroom substrates.</title>
        <authorList>
            <person name="Tohno M."/>
            <person name="Tanizawa Y."/>
            <person name="Kojima Y."/>
            <person name="Sakamoto M."/>
            <person name="Nakamura Y."/>
            <person name="Ohkuma M."/>
            <person name="Kobayashi H."/>
        </authorList>
    </citation>
    <scope>NUCLEOTIDE SEQUENCE [LARGE SCALE GENOMIC DNA]</scope>
    <source>
        <strain evidence="10 11">YK43</strain>
    </source>
</reference>
<evidence type="ECO:0000256" key="3">
    <source>
        <dbReference type="ARBA" id="ARBA00016352"/>
    </source>
</evidence>
<dbReference type="EC" id="1.1.1.1" evidence="2"/>
<comment type="catalytic activity">
    <reaction evidence="7">
        <text>a secondary alcohol + NAD(+) = a ketone + NADH + H(+)</text>
        <dbReference type="Rhea" id="RHEA:10740"/>
        <dbReference type="ChEBI" id="CHEBI:15378"/>
        <dbReference type="ChEBI" id="CHEBI:17087"/>
        <dbReference type="ChEBI" id="CHEBI:35681"/>
        <dbReference type="ChEBI" id="CHEBI:57540"/>
        <dbReference type="ChEBI" id="CHEBI:57945"/>
        <dbReference type="EC" id="1.1.1.1"/>
    </reaction>
</comment>
<dbReference type="SUPFAM" id="SSF50129">
    <property type="entry name" value="GroES-like"/>
    <property type="match status" value="1"/>
</dbReference>
<evidence type="ECO:0000256" key="5">
    <source>
        <dbReference type="ARBA" id="ARBA00022833"/>
    </source>
</evidence>
<dbReference type="InterPro" id="IPR002328">
    <property type="entry name" value="ADH_Zn_CS"/>
</dbReference>
<feature type="domain" description="Alcohol dehydrogenase-like N-terminal" evidence="9">
    <location>
        <begin position="47"/>
        <end position="118"/>
    </location>
</feature>
<keyword evidence="6" id="KW-0560">Oxidoreductase</keyword>
<dbReference type="AlphaFoldDB" id="A0A401IQX0"/>
<dbReference type="EMBL" id="BFFP01000003">
    <property type="protein sequence ID" value="GBG93905.1"/>
    <property type="molecule type" value="Genomic_DNA"/>
</dbReference>
<dbReference type="InterPro" id="IPR013154">
    <property type="entry name" value="ADH-like_N"/>
</dbReference>
<organism evidence="10 11">
    <name type="scientific">Ligilactobacillus salitolerans</name>
    <dbReference type="NCBI Taxonomy" id="1808352"/>
    <lineage>
        <taxon>Bacteria</taxon>
        <taxon>Bacillati</taxon>
        <taxon>Bacillota</taxon>
        <taxon>Bacilli</taxon>
        <taxon>Lactobacillales</taxon>
        <taxon>Lactobacillaceae</taxon>
        <taxon>Ligilactobacillus</taxon>
    </lineage>
</organism>
<dbReference type="InterPro" id="IPR011032">
    <property type="entry name" value="GroES-like_sf"/>
</dbReference>
<comment type="catalytic activity">
    <reaction evidence="8">
        <text>a primary alcohol + NAD(+) = an aldehyde + NADH + H(+)</text>
        <dbReference type="Rhea" id="RHEA:10736"/>
        <dbReference type="ChEBI" id="CHEBI:15378"/>
        <dbReference type="ChEBI" id="CHEBI:15734"/>
        <dbReference type="ChEBI" id="CHEBI:17478"/>
        <dbReference type="ChEBI" id="CHEBI:57540"/>
        <dbReference type="ChEBI" id="CHEBI:57945"/>
        <dbReference type="EC" id="1.1.1.1"/>
    </reaction>
</comment>
<accession>A0A401IQX0</accession>
<proteinExistence type="predicted"/>
<name>A0A401IQX0_9LACO</name>
<dbReference type="PANTHER" id="PTHR42940:SF8">
    <property type="entry name" value="VACUOLAR PROTEIN SORTING-ASSOCIATED PROTEIN 11"/>
    <property type="match status" value="1"/>
</dbReference>
<comment type="caution">
    <text evidence="10">The sequence shown here is derived from an EMBL/GenBank/DDBJ whole genome shotgun (WGS) entry which is preliminary data.</text>
</comment>
<keyword evidence="11" id="KW-1185">Reference proteome</keyword>
<protein>
    <recommendedName>
        <fullName evidence="3">Alcohol dehydrogenase</fullName>
        <ecNumber evidence="2">1.1.1.1</ecNumber>
    </recommendedName>
</protein>
<keyword evidence="5" id="KW-0862">Zinc</keyword>
<gene>
    <name evidence="10" type="ORF">LFYK43_03640</name>
</gene>
<evidence type="ECO:0000256" key="6">
    <source>
        <dbReference type="ARBA" id="ARBA00023002"/>
    </source>
</evidence>
<evidence type="ECO:0000256" key="7">
    <source>
        <dbReference type="ARBA" id="ARBA00049164"/>
    </source>
</evidence>
<evidence type="ECO:0000256" key="2">
    <source>
        <dbReference type="ARBA" id="ARBA00013190"/>
    </source>
</evidence>
<dbReference type="GO" id="GO:0008270">
    <property type="term" value="F:zinc ion binding"/>
    <property type="evidence" value="ECO:0007669"/>
    <property type="project" value="InterPro"/>
</dbReference>